<comment type="caution">
    <text evidence="2">The sequence shown here is derived from an EMBL/GenBank/DDBJ whole genome shotgun (WGS) entry which is preliminary data.</text>
</comment>
<accession>A0A7J7ICZ4</accession>
<dbReference type="EMBL" id="VWRR01000016">
    <property type="protein sequence ID" value="KAF6000976.1"/>
    <property type="molecule type" value="Genomic_DNA"/>
</dbReference>
<gene>
    <name evidence="2" type="ORF">F1559_000385</name>
</gene>
<proteinExistence type="predicted"/>
<name>A0A7J7ICZ4_9RHOD</name>
<protein>
    <submittedName>
        <fullName evidence="2">Uncharacterized protein</fullName>
    </submittedName>
</protein>
<sequence length="143" mass="16256">MQTELKPNAEKHRVVCPTMQCDKHPTWLTWCDVIAFLACREYQATLEMPLLRSLRPSFRGRCIRKRILFQNVDVLDTNALVLSPNFDDSSFMDSASRPFHVGAFENVPHSDLGRGSPETPPKTRDGVASSPDRAARCFPPRRK</sequence>
<reference evidence="2 3" key="1">
    <citation type="journal article" date="2020" name="J. Phycol.">
        <title>Comparative genome analysis reveals Cyanidiococcus gen. nov., a new extremophilic red algal genus sister to Cyanidioschyzon (Cyanidioschyzonaceae, Rhodophyta).</title>
        <authorList>
            <person name="Liu S.-L."/>
            <person name="Chiang Y.-R."/>
            <person name="Yoon H.S."/>
            <person name="Fu H.-Y."/>
        </authorList>
    </citation>
    <scope>NUCLEOTIDE SEQUENCE [LARGE SCALE GENOMIC DNA]</scope>
    <source>
        <strain evidence="2 3">THAL066</strain>
    </source>
</reference>
<keyword evidence="3" id="KW-1185">Reference proteome</keyword>
<dbReference type="AlphaFoldDB" id="A0A7J7ICZ4"/>
<organism evidence="2 3">
    <name type="scientific">Cyanidiococcus yangmingshanensis</name>
    <dbReference type="NCBI Taxonomy" id="2690220"/>
    <lineage>
        <taxon>Eukaryota</taxon>
        <taxon>Rhodophyta</taxon>
        <taxon>Bangiophyceae</taxon>
        <taxon>Cyanidiales</taxon>
        <taxon>Cyanidiaceae</taxon>
        <taxon>Cyanidiococcus</taxon>
    </lineage>
</organism>
<evidence type="ECO:0000313" key="2">
    <source>
        <dbReference type="EMBL" id="KAF6000976.1"/>
    </source>
</evidence>
<evidence type="ECO:0000256" key="1">
    <source>
        <dbReference type="SAM" id="MobiDB-lite"/>
    </source>
</evidence>
<feature type="region of interest" description="Disordered" evidence="1">
    <location>
        <begin position="106"/>
        <end position="143"/>
    </location>
</feature>
<dbReference type="Proteomes" id="UP000530660">
    <property type="component" value="Unassembled WGS sequence"/>
</dbReference>
<evidence type="ECO:0000313" key="3">
    <source>
        <dbReference type="Proteomes" id="UP000530660"/>
    </source>
</evidence>